<keyword evidence="4 6" id="KW-0547">Nucleotide-binding</keyword>
<dbReference type="PANTHER" id="PTHR42700">
    <property type="entry name" value="SULFATE ADENYLYLTRANSFERASE"/>
    <property type="match status" value="1"/>
</dbReference>
<name>L7UCJ7_MYXSD</name>
<feature type="binding site" evidence="6">
    <location>
        <begin position="14"/>
        <end position="21"/>
    </location>
    <ligand>
        <name>ATP</name>
        <dbReference type="ChEBI" id="CHEBI:30616"/>
    </ligand>
</feature>
<dbReference type="EMBL" id="CP004025">
    <property type="protein sequence ID" value="AGC45773.1"/>
    <property type="molecule type" value="Genomic_DNA"/>
</dbReference>
<dbReference type="STRING" id="1278073.MYSTI_04480"/>
<dbReference type="UniPathway" id="UPA00140">
    <property type="reaction ID" value="UER00205"/>
</dbReference>
<dbReference type="GO" id="GO:0010134">
    <property type="term" value="P:sulfate assimilation via adenylyl sulfate reduction"/>
    <property type="evidence" value="ECO:0007669"/>
    <property type="project" value="TreeGrafter"/>
</dbReference>
<evidence type="ECO:0000256" key="3">
    <source>
        <dbReference type="ARBA" id="ARBA00022679"/>
    </source>
</evidence>
<dbReference type="eggNOG" id="COG0529">
    <property type="taxonomic scope" value="Bacteria"/>
</dbReference>
<protein>
    <recommendedName>
        <fullName evidence="2 6">Adenylyl-sulfate kinase</fullName>
        <ecNumber evidence="2 6">2.7.1.25</ecNumber>
    </recommendedName>
    <alternativeName>
        <fullName evidence="6">APS kinase</fullName>
    </alternativeName>
    <alternativeName>
        <fullName evidence="6">ATP adenosine-5'-phosphosulfate 3'-phosphotransferase</fullName>
    </alternativeName>
    <alternativeName>
        <fullName evidence="6">Adenosine-5'-phosphosulfate kinase</fullName>
    </alternativeName>
</protein>
<evidence type="ECO:0000313" key="10">
    <source>
        <dbReference type="Proteomes" id="UP000011131"/>
    </source>
</evidence>
<dbReference type="PANTHER" id="PTHR42700:SF1">
    <property type="entry name" value="SULFATE ADENYLYLTRANSFERASE"/>
    <property type="match status" value="1"/>
</dbReference>
<evidence type="ECO:0000256" key="1">
    <source>
        <dbReference type="ARBA" id="ARBA00001823"/>
    </source>
</evidence>
<dbReference type="AlphaFoldDB" id="L7UCJ7"/>
<accession>L7UCJ7</accession>
<dbReference type="GO" id="GO:0019379">
    <property type="term" value="P:sulfate assimilation, phosphoadenylyl sulfate reduction by phosphoadenylyl-sulfate reductase (thioredoxin)"/>
    <property type="evidence" value="ECO:0007669"/>
    <property type="project" value="TreeGrafter"/>
</dbReference>
<dbReference type="GO" id="GO:0004020">
    <property type="term" value="F:adenylylsulfate kinase activity"/>
    <property type="evidence" value="ECO:0007669"/>
    <property type="project" value="UniProtKB-UniRule"/>
</dbReference>
<evidence type="ECO:0000259" key="8">
    <source>
        <dbReference type="Pfam" id="PF01583"/>
    </source>
</evidence>
<comment type="pathway">
    <text evidence="6 7">Sulfur metabolism; hydrogen sulfide biosynthesis; sulfite from sulfate: step 2/3.</text>
</comment>
<comment type="catalytic activity">
    <reaction evidence="1 6 7">
        <text>adenosine 5'-phosphosulfate + ATP = 3'-phosphoadenylyl sulfate + ADP + H(+)</text>
        <dbReference type="Rhea" id="RHEA:24152"/>
        <dbReference type="ChEBI" id="CHEBI:15378"/>
        <dbReference type="ChEBI" id="CHEBI:30616"/>
        <dbReference type="ChEBI" id="CHEBI:58243"/>
        <dbReference type="ChEBI" id="CHEBI:58339"/>
        <dbReference type="ChEBI" id="CHEBI:456216"/>
        <dbReference type="EC" id="2.7.1.25"/>
    </reaction>
</comment>
<keyword evidence="6 7" id="KW-0418">Kinase</keyword>
<keyword evidence="10" id="KW-1185">Reference proteome</keyword>
<keyword evidence="3 6" id="KW-0808">Transferase</keyword>
<dbReference type="KEGG" id="msd:MYSTI_04480"/>
<evidence type="ECO:0000256" key="2">
    <source>
        <dbReference type="ARBA" id="ARBA00012121"/>
    </source>
</evidence>
<dbReference type="NCBIfam" id="NF003013">
    <property type="entry name" value="PRK03846.1"/>
    <property type="match status" value="1"/>
</dbReference>
<feature type="domain" description="APS kinase" evidence="8">
    <location>
        <begin position="7"/>
        <end position="156"/>
    </location>
</feature>
<dbReference type="SUPFAM" id="SSF52540">
    <property type="entry name" value="P-loop containing nucleoside triphosphate hydrolases"/>
    <property type="match status" value="1"/>
</dbReference>
<evidence type="ECO:0000256" key="4">
    <source>
        <dbReference type="ARBA" id="ARBA00022741"/>
    </source>
</evidence>
<dbReference type="InterPro" id="IPR050512">
    <property type="entry name" value="Sulf_AdTrans/APS_kinase"/>
</dbReference>
<evidence type="ECO:0000256" key="7">
    <source>
        <dbReference type="RuleBase" id="RU004347"/>
    </source>
</evidence>
<dbReference type="GO" id="GO:0005737">
    <property type="term" value="C:cytoplasm"/>
    <property type="evidence" value="ECO:0007669"/>
    <property type="project" value="TreeGrafter"/>
</dbReference>
<proteinExistence type="inferred from homology"/>
<gene>
    <name evidence="6" type="primary">cysC</name>
    <name evidence="9" type="ordered locus">MYSTI_04480</name>
</gene>
<dbReference type="GO" id="GO:0004781">
    <property type="term" value="F:sulfate adenylyltransferase (ATP) activity"/>
    <property type="evidence" value="ECO:0007669"/>
    <property type="project" value="TreeGrafter"/>
</dbReference>
<evidence type="ECO:0000256" key="5">
    <source>
        <dbReference type="ARBA" id="ARBA00022840"/>
    </source>
</evidence>
<dbReference type="PATRIC" id="fig|1278073.3.peg.4546"/>
<dbReference type="EC" id="2.7.1.25" evidence="2 6"/>
<evidence type="ECO:0000256" key="6">
    <source>
        <dbReference type="HAMAP-Rule" id="MF_00065"/>
    </source>
</evidence>
<dbReference type="InterPro" id="IPR059117">
    <property type="entry name" value="APS_kinase_dom"/>
</dbReference>
<dbReference type="InterPro" id="IPR027417">
    <property type="entry name" value="P-loop_NTPase"/>
</dbReference>
<dbReference type="GO" id="GO:0005524">
    <property type="term" value="F:ATP binding"/>
    <property type="evidence" value="ECO:0007669"/>
    <property type="project" value="UniProtKB-UniRule"/>
</dbReference>
<feature type="active site" description="Phosphoserine intermediate" evidence="6">
    <location>
        <position position="87"/>
    </location>
</feature>
<comment type="similarity">
    <text evidence="6 7">Belongs to the APS kinase family.</text>
</comment>
<evidence type="ECO:0000313" key="9">
    <source>
        <dbReference type="EMBL" id="AGC45773.1"/>
    </source>
</evidence>
<dbReference type="Pfam" id="PF01583">
    <property type="entry name" value="APS_kinase"/>
    <property type="match status" value="1"/>
</dbReference>
<dbReference type="Gene3D" id="3.40.50.300">
    <property type="entry name" value="P-loop containing nucleotide triphosphate hydrolases"/>
    <property type="match status" value="1"/>
</dbReference>
<reference evidence="9 10" key="1">
    <citation type="journal article" date="2013" name="Genome Announc.">
        <title>Complete genome sequence of Myxococcus stipitatus strain DSM 14675, a fruiting myxobacterium.</title>
        <authorList>
            <person name="Huntley S."/>
            <person name="Kneip S."/>
            <person name="Treuner-Lange A."/>
            <person name="Sogaard-Andersen L."/>
        </authorList>
    </citation>
    <scope>NUCLEOTIDE SEQUENCE [LARGE SCALE GENOMIC DNA]</scope>
    <source>
        <strain evidence="10">DSM 14675 / JCM 12634 / Mx s8</strain>
    </source>
</reference>
<keyword evidence="6" id="KW-0597">Phosphoprotein</keyword>
<dbReference type="HAMAP" id="MF_00065">
    <property type="entry name" value="Adenylyl_sulf_kinase"/>
    <property type="match status" value="1"/>
</dbReference>
<dbReference type="HOGENOM" id="CLU_046932_2_1_7"/>
<dbReference type="GO" id="GO:0070814">
    <property type="term" value="P:hydrogen sulfide biosynthetic process"/>
    <property type="evidence" value="ECO:0007669"/>
    <property type="project" value="UniProtKB-UniRule"/>
</dbReference>
<sequence length="185" mass="20113">MVPRNAGFILWLTGMSGAGKSTLSRALRAHLEPLRSVEVMDGDEVRTWLTRGLGFSREDREENVRRIGHVARLLARHGVGVIVAAISPYRSSRAEVRQLATEAGLAFVEVYIQAPLDALIARDVKGLYKKALAGELQNFTGVSDPYEAPESPEVIVRSAEEPVEVGLERVLAALQSRGLLASRAA</sequence>
<dbReference type="NCBIfam" id="TIGR00455">
    <property type="entry name" value="apsK"/>
    <property type="match status" value="1"/>
</dbReference>
<keyword evidence="5 6" id="KW-0067">ATP-binding</keyword>
<comment type="function">
    <text evidence="6 7">Catalyzes the synthesis of activated sulfate.</text>
</comment>
<organism evidence="9 10">
    <name type="scientific">Myxococcus stipitatus (strain DSM 14675 / JCM 12634 / Mx s8)</name>
    <dbReference type="NCBI Taxonomy" id="1278073"/>
    <lineage>
        <taxon>Bacteria</taxon>
        <taxon>Pseudomonadati</taxon>
        <taxon>Myxococcota</taxon>
        <taxon>Myxococcia</taxon>
        <taxon>Myxococcales</taxon>
        <taxon>Cystobacterineae</taxon>
        <taxon>Myxococcaceae</taxon>
        <taxon>Myxococcus</taxon>
    </lineage>
</organism>
<dbReference type="InterPro" id="IPR002891">
    <property type="entry name" value="APS"/>
</dbReference>
<dbReference type="CDD" id="cd02027">
    <property type="entry name" value="APSK"/>
    <property type="match status" value="1"/>
</dbReference>
<dbReference type="Proteomes" id="UP000011131">
    <property type="component" value="Chromosome"/>
</dbReference>